<dbReference type="HOGENOM" id="CLU_139698_6_0_11"/>
<dbReference type="EMBL" id="CP003229">
    <property type="protein sequence ID" value="AEW99043.1"/>
    <property type="molecule type" value="Genomic_DNA"/>
</dbReference>
<dbReference type="KEGG" id="scy:SCATT_p08500"/>
<protein>
    <submittedName>
        <fullName evidence="8">PimF protein</fullName>
    </submittedName>
</protein>
<comment type="cofactor">
    <cofactor evidence="1">
        <name>[3Fe-4S] cluster</name>
        <dbReference type="ChEBI" id="CHEBI:21137"/>
    </cofactor>
</comment>
<proteinExistence type="predicted"/>
<evidence type="ECO:0000313" key="8">
    <source>
        <dbReference type="EMBL" id="AEW99043.1"/>
    </source>
</evidence>
<evidence type="ECO:0000256" key="6">
    <source>
        <dbReference type="ARBA" id="ARBA00023014"/>
    </source>
</evidence>
<evidence type="ECO:0000256" key="7">
    <source>
        <dbReference type="ARBA" id="ARBA00023291"/>
    </source>
</evidence>
<keyword evidence="3" id="KW-0479">Metal-binding</keyword>
<evidence type="ECO:0000256" key="2">
    <source>
        <dbReference type="ARBA" id="ARBA00022448"/>
    </source>
</evidence>
<dbReference type="RefSeq" id="WP_014151335.1">
    <property type="nucleotide sequence ID" value="NC_016113.1"/>
</dbReference>
<dbReference type="KEGG" id="sct:SCAT_p0883"/>
<dbReference type="PATRIC" id="fig|1003195.11.peg.853"/>
<accession>F8JNI8</accession>
<reference evidence="9" key="1">
    <citation type="submission" date="2011-12" db="EMBL/GenBank/DDBJ databases">
        <title>Complete genome sequence of Streptomyces cattleya strain DSM 46488.</title>
        <authorList>
            <person name="Ou H.-Y."/>
            <person name="Li P."/>
            <person name="Zhao C."/>
            <person name="O'Hagan D."/>
            <person name="Deng Z."/>
        </authorList>
    </citation>
    <scope>NUCLEOTIDE SEQUENCE [LARGE SCALE GENOMIC DNA]</scope>
    <source>
        <strain evidence="9">ATCC 35852 / DSM 46488 / JCM 4925 / NBRC 14057 / NRRL 8057</strain>
        <plasmid evidence="9">Plasmid pSCATT</plasmid>
    </source>
</reference>
<keyword evidence="4" id="KW-0249">Electron transport</keyword>
<dbReference type="OrthoDB" id="9803319at2"/>
<dbReference type="GO" id="GO:0051538">
    <property type="term" value="F:3 iron, 4 sulfur cluster binding"/>
    <property type="evidence" value="ECO:0007669"/>
    <property type="project" value="UniProtKB-KW"/>
</dbReference>
<dbReference type="PANTHER" id="PTHR36923">
    <property type="entry name" value="FERREDOXIN"/>
    <property type="match status" value="1"/>
</dbReference>
<evidence type="ECO:0000256" key="3">
    <source>
        <dbReference type="ARBA" id="ARBA00022723"/>
    </source>
</evidence>
<keyword evidence="8" id="KW-0614">Plasmid</keyword>
<dbReference type="InterPro" id="IPR051269">
    <property type="entry name" value="Fe-S_cluster_ET"/>
</dbReference>
<sequence length="66" mass="6969">MKILISHDRCQGAGQCALNAPALFDQSEDDGTVILRTEQPPPEQHDAARLAAGLCPNAVIGIAEDD</sequence>
<dbReference type="PANTHER" id="PTHR36923:SF3">
    <property type="entry name" value="FERREDOXIN"/>
    <property type="match status" value="1"/>
</dbReference>
<keyword evidence="5" id="KW-0408">Iron</keyword>
<evidence type="ECO:0000256" key="4">
    <source>
        <dbReference type="ARBA" id="ARBA00022982"/>
    </source>
</evidence>
<keyword evidence="2" id="KW-0813">Transport</keyword>
<gene>
    <name evidence="8" type="ordered locus">SCATT_p08500</name>
</gene>
<name>F8JNI8_STREN</name>
<dbReference type="AlphaFoldDB" id="F8JNI8"/>
<accession>G8XD97</accession>
<evidence type="ECO:0000256" key="5">
    <source>
        <dbReference type="ARBA" id="ARBA00023004"/>
    </source>
</evidence>
<keyword evidence="6" id="KW-0411">Iron-sulfur</keyword>
<evidence type="ECO:0000313" key="9">
    <source>
        <dbReference type="Proteomes" id="UP000007842"/>
    </source>
</evidence>
<dbReference type="Pfam" id="PF13459">
    <property type="entry name" value="Fer4_15"/>
    <property type="match status" value="1"/>
</dbReference>
<dbReference type="GO" id="GO:0046872">
    <property type="term" value="F:metal ion binding"/>
    <property type="evidence" value="ECO:0007669"/>
    <property type="project" value="UniProtKB-KW"/>
</dbReference>
<keyword evidence="9" id="KW-1185">Reference proteome</keyword>
<evidence type="ECO:0000256" key="1">
    <source>
        <dbReference type="ARBA" id="ARBA00001927"/>
    </source>
</evidence>
<organism evidence="8 9">
    <name type="scientific">Streptantibioticus cattleyicolor (strain ATCC 35852 / DSM 46488 / JCM 4925 / NBRC 14057 / NRRL 8057)</name>
    <name type="common">Streptomyces cattleya</name>
    <dbReference type="NCBI Taxonomy" id="1003195"/>
    <lineage>
        <taxon>Bacteria</taxon>
        <taxon>Bacillati</taxon>
        <taxon>Actinomycetota</taxon>
        <taxon>Actinomycetes</taxon>
        <taxon>Kitasatosporales</taxon>
        <taxon>Streptomycetaceae</taxon>
        <taxon>Streptantibioticus</taxon>
    </lineage>
</organism>
<keyword evidence="7" id="KW-0003">3Fe-4S</keyword>
<dbReference type="Gene3D" id="3.30.70.20">
    <property type="match status" value="1"/>
</dbReference>
<dbReference type="Proteomes" id="UP000007842">
    <property type="component" value="Plasmid pSCATT"/>
</dbReference>
<dbReference type="SUPFAM" id="SSF54862">
    <property type="entry name" value="4Fe-4S ferredoxins"/>
    <property type="match status" value="1"/>
</dbReference>
<geneLocation type="plasmid" evidence="8 9">
    <name>pSCATT</name>
</geneLocation>